<proteinExistence type="predicted"/>
<dbReference type="InParanoid" id="A0A409XJF2"/>
<dbReference type="EMBL" id="NHYD01001526">
    <property type="protein sequence ID" value="PPQ90856.1"/>
    <property type="molecule type" value="Genomic_DNA"/>
</dbReference>
<dbReference type="Proteomes" id="UP000283269">
    <property type="component" value="Unassembled WGS sequence"/>
</dbReference>
<keyword evidence="2" id="KW-1185">Reference proteome</keyword>
<gene>
    <name evidence="1" type="ORF">CVT25_007391</name>
</gene>
<comment type="caution">
    <text evidence="1">The sequence shown here is derived from an EMBL/GenBank/DDBJ whole genome shotgun (WGS) entry which is preliminary data.</text>
</comment>
<reference evidence="1 2" key="1">
    <citation type="journal article" date="2018" name="Evol. Lett.">
        <title>Horizontal gene cluster transfer increased hallucinogenic mushroom diversity.</title>
        <authorList>
            <person name="Reynolds H.T."/>
            <person name="Vijayakumar V."/>
            <person name="Gluck-Thaler E."/>
            <person name="Korotkin H.B."/>
            <person name="Matheny P.B."/>
            <person name="Slot J.C."/>
        </authorList>
    </citation>
    <scope>NUCLEOTIDE SEQUENCE [LARGE SCALE GENOMIC DNA]</scope>
    <source>
        <strain evidence="1 2">2631</strain>
    </source>
</reference>
<accession>A0A409XJF2</accession>
<sequence>MHEWWSVSNFEIALNIRLEVLKGRHILPLPKIRGERLCRLAPMIFFTLLSPLTRPSFAAPAIEKTVGCGKYLSLVVPKRAMTGESRLQSPQNHHLIAAPRPLSTIIEKAAGCGIYRSPVVPNQA</sequence>
<dbReference type="AlphaFoldDB" id="A0A409XJF2"/>
<name>A0A409XJF2_PSICY</name>
<evidence type="ECO:0000313" key="2">
    <source>
        <dbReference type="Proteomes" id="UP000283269"/>
    </source>
</evidence>
<protein>
    <submittedName>
        <fullName evidence="1">Uncharacterized protein</fullName>
    </submittedName>
</protein>
<organism evidence="1 2">
    <name type="scientific">Psilocybe cyanescens</name>
    <dbReference type="NCBI Taxonomy" id="93625"/>
    <lineage>
        <taxon>Eukaryota</taxon>
        <taxon>Fungi</taxon>
        <taxon>Dikarya</taxon>
        <taxon>Basidiomycota</taxon>
        <taxon>Agaricomycotina</taxon>
        <taxon>Agaricomycetes</taxon>
        <taxon>Agaricomycetidae</taxon>
        <taxon>Agaricales</taxon>
        <taxon>Agaricineae</taxon>
        <taxon>Strophariaceae</taxon>
        <taxon>Psilocybe</taxon>
    </lineage>
</organism>
<evidence type="ECO:0000313" key="1">
    <source>
        <dbReference type="EMBL" id="PPQ90856.1"/>
    </source>
</evidence>